<dbReference type="HOGENOM" id="CLU_3078999_0_0_3"/>
<proteinExistence type="predicted"/>
<feature type="transmembrane region" description="Helical" evidence="1">
    <location>
        <begin position="25"/>
        <end position="50"/>
    </location>
</feature>
<keyword evidence="1" id="KW-0472">Membrane</keyword>
<evidence type="ECO:0000256" key="1">
    <source>
        <dbReference type="SAM" id="Phobius"/>
    </source>
</evidence>
<gene>
    <name evidence="2" type="ordered locus">Cyan7425_4174</name>
</gene>
<dbReference type="KEGG" id="cyn:Cyan7425_4174"/>
<organism evidence="2">
    <name type="scientific">Cyanothece sp. (strain PCC 7425 / ATCC 29141)</name>
    <dbReference type="NCBI Taxonomy" id="395961"/>
    <lineage>
        <taxon>Bacteria</taxon>
        <taxon>Bacillati</taxon>
        <taxon>Cyanobacteriota</taxon>
        <taxon>Cyanophyceae</taxon>
        <taxon>Gomontiellales</taxon>
        <taxon>Cyanothecaceae</taxon>
        <taxon>Cyanothece</taxon>
    </lineage>
</organism>
<dbReference type="EMBL" id="CP001344">
    <property type="protein sequence ID" value="ACL46487.1"/>
    <property type="molecule type" value="Genomic_DNA"/>
</dbReference>
<name>B8HWR1_CYAP4</name>
<keyword evidence="1" id="KW-1133">Transmembrane helix</keyword>
<accession>B8HWR1</accession>
<sequence>MAQILSGTLTGWLSVSENFMPPTEWIPVLMAIGVAILCITLVPVGFWFYFLI</sequence>
<dbReference type="STRING" id="395961.Cyan7425_4174"/>
<dbReference type="AlphaFoldDB" id="B8HWR1"/>
<reference evidence="2" key="1">
    <citation type="submission" date="2009-01" db="EMBL/GenBank/DDBJ databases">
        <title>Complete sequence of chromosome Cyanothece sp. PCC 7425.</title>
        <authorList>
            <consortium name="US DOE Joint Genome Institute"/>
            <person name="Lucas S."/>
            <person name="Copeland A."/>
            <person name="Lapidus A."/>
            <person name="Glavina del Rio T."/>
            <person name="Dalin E."/>
            <person name="Tice H."/>
            <person name="Bruce D."/>
            <person name="Goodwin L."/>
            <person name="Pitluck S."/>
            <person name="Sims D."/>
            <person name="Meineke L."/>
            <person name="Brettin T."/>
            <person name="Detter J.C."/>
            <person name="Han C."/>
            <person name="Larimer F."/>
            <person name="Land M."/>
            <person name="Hauser L."/>
            <person name="Kyrpides N."/>
            <person name="Ovchinnikova G."/>
            <person name="Liberton M."/>
            <person name="Stoeckel J."/>
            <person name="Banerjee A."/>
            <person name="Singh A."/>
            <person name="Page L."/>
            <person name="Sato H."/>
            <person name="Zhao L."/>
            <person name="Sherman L."/>
            <person name="Pakrasi H."/>
            <person name="Richardson P."/>
        </authorList>
    </citation>
    <scope>NUCLEOTIDE SEQUENCE</scope>
    <source>
        <strain evidence="2">PCC 7425</strain>
    </source>
</reference>
<protein>
    <submittedName>
        <fullName evidence="2">Uncharacterized protein</fullName>
    </submittedName>
</protein>
<keyword evidence="1" id="KW-0812">Transmembrane</keyword>
<evidence type="ECO:0000313" key="2">
    <source>
        <dbReference type="EMBL" id="ACL46487.1"/>
    </source>
</evidence>